<feature type="compositionally biased region" description="Low complexity" evidence="1">
    <location>
        <begin position="349"/>
        <end position="361"/>
    </location>
</feature>
<dbReference type="AlphaFoldDB" id="A0A1I6L512"/>
<dbReference type="InterPro" id="IPR004864">
    <property type="entry name" value="LEA_2"/>
</dbReference>
<evidence type="ECO:0000313" key="4">
    <source>
        <dbReference type="Proteomes" id="UP000199062"/>
    </source>
</evidence>
<evidence type="ECO:0000313" key="3">
    <source>
        <dbReference type="EMBL" id="SFR98514.1"/>
    </source>
</evidence>
<dbReference type="InterPro" id="IPR013783">
    <property type="entry name" value="Ig-like_fold"/>
</dbReference>
<feature type="domain" description="Water stress and hypersensitive response" evidence="2">
    <location>
        <begin position="43"/>
        <end position="161"/>
    </location>
</feature>
<dbReference type="Gene3D" id="2.60.40.10">
    <property type="entry name" value="Immunoglobulins"/>
    <property type="match status" value="2"/>
</dbReference>
<sequence length="411" mass="42574">MALGRIVAILLGSKLRVVAVGLGLLVAVAGAGAAAGILGAPSVAGIENHFGDVNETTTDVHTDIVVSNPNPVGVQLGGTTVDYAVEMNGITMATGTKAGVGVETGNSTVNATSRLHNDRIPEWWVSHLQNGETTALTVDADVHSSMVGQSFGAPSVEREIETDISSSFDSTETQPIDANQPLVSDPVLYLNETEGEWGEVTEAETPIVMAFTLYNPKDYPISASSIGYDVTMNGLAVGEGQTDRSVTIPPGETRTIEATTVIDNGLLDEWWVSHLERNQVTDLEIQFYARFDLSAAGAGDIRVPLDSVTHEIETDMFGNKDEYPTGSAENASASDGDASSDAGGEESTRTPTPDGTDGDSTATDDGDILSGGDDETEPGSASPTSTATETPTETDTATDDGGDGGVLGVTF</sequence>
<dbReference type="RefSeq" id="WP_218155551.1">
    <property type="nucleotide sequence ID" value="NZ_FOZK01000002.1"/>
</dbReference>
<dbReference type="EMBL" id="FOZK01000002">
    <property type="protein sequence ID" value="SFR98514.1"/>
    <property type="molecule type" value="Genomic_DNA"/>
</dbReference>
<evidence type="ECO:0000256" key="1">
    <source>
        <dbReference type="SAM" id="MobiDB-lite"/>
    </source>
</evidence>
<feature type="compositionally biased region" description="Acidic residues" evidence="1">
    <location>
        <begin position="362"/>
        <end position="377"/>
    </location>
</feature>
<protein>
    <submittedName>
        <fullName evidence="3">LEA14-like dessication related protein</fullName>
    </submittedName>
</protein>
<feature type="region of interest" description="Disordered" evidence="1">
    <location>
        <begin position="316"/>
        <end position="411"/>
    </location>
</feature>
<dbReference type="SUPFAM" id="SSF117070">
    <property type="entry name" value="LEA14-like"/>
    <property type="match status" value="2"/>
</dbReference>
<dbReference type="GO" id="GO:0009269">
    <property type="term" value="P:response to desiccation"/>
    <property type="evidence" value="ECO:0007669"/>
    <property type="project" value="InterPro"/>
</dbReference>
<dbReference type="STRING" id="767519.SAMN05216559_2047"/>
<dbReference type="Proteomes" id="UP000199062">
    <property type="component" value="Unassembled WGS sequence"/>
</dbReference>
<name>A0A1I6L512_9EURY</name>
<dbReference type="InterPro" id="IPR013990">
    <property type="entry name" value="WHy-dom"/>
</dbReference>
<proteinExistence type="predicted"/>
<dbReference type="SMART" id="SM00769">
    <property type="entry name" value="WHy"/>
    <property type="match status" value="2"/>
</dbReference>
<feature type="compositionally biased region" description="Low complexity" evidence="1">
    <location>
        <begin position="378"/>
        <end position="395"/>
    </location>
</feature>
<feature type="compositionally biased region" description="Low complexity" evidence="1">
    <location>
        <begin position="326"/>
        <end position="342"/>
    </location>
</feature>
<reference evidence="3 4" key="1">
    <citation type="submission" date="2016-10" db="EMBL/GenBank/DDBJ databases">
        <authorList>
            <person name="de Groot N.N."/>
        </authorList>
    </citation>
    <scope>NUCLEOTIDE SEQUENCE [LARGE SCALE GENOMIC DNA]</scope>
    <source>
        <strain evidence="3 4">CGMCC 1.10457</strain>
    </source>
</reference>
<dbReference type="OrthoDB" id="105458at2157"/>
<gene>
    <name evidence="3" type="ORF">SAMN05216559_2047</name>
</gene>
<dbReference type="Pfam" id="PF03168">
    <property type="entry name" value="LEA_2"/>
    <property type="match status" value="2"/>
</dbReference>
<accession>A0A1I6L512</accession>
<organism evidence="3 4">
    <name type="scientific">Halomicrobium zhouii</name>
    <dbReference type="NCBI Taxonomy" id="767519"/>
    <lineage>
        <taxon>Archaea</taxon>
        <taxon>Methanobacteriati</taxon>
        <taxon>Methanobacteriota</taxon>
        <taxon>Stenosarchaea group</taxon>
        <taxon>Halobacteria</taxon>
        <taxon>Halobacteriales</taxon>
        <taxon>Haloarculaceae</taxon>
        <taxon>Halomicrobium</taxon>
    </lineage>
</organism>
<evidence type="ECO:0000259" key="2">
    <source>
        <dbReference type="SMART" id="SM00769"/>
    </source>
</evidence>
<feature type="domain" description="Water stress and hypersensitive response" evidence="2">
    <location>
        <begin position="190"/>
        <end position="310"/>
    </location>
</feature>
<keyword evidence="4" id="KW-1185">Reference proteome</keyword>